<feature type="compositionally biased region" description="Basic and acidic residues" evidence="1">
    <location>
        <begin position="527"/>
        <end position="566"/>
    </location>
</feature>
<feature type="region of interest" description="Disordered" evidence="1">
    <location>
        <begin position="29"/>
        <end position="52"/>
    </location>
</feature>
<dbReference type="EMBL" id="JH818368">
    <property type="protein sequence ID" value="EKC33329.1"/>
    <property type="molecule type" value="Genomic_DNA"/>
</dbReference>
<feature type="region of interest" description="Disordered" evidence="1">
    <location>
        <begin position="527"/>
        <end position="593"/>
    </location>
</feature>
<accession>K1QQ72</accession>
<gene>
    <name evidence="3" type="ORF">CGI_10014320</name>
</gene>
<feature type="region of interest" description="Disordered" evidence="1">
    <location>
        <begin position="305"/>
        <end position="344"/>
    </location>
</feature>
<evidence type="ECO:0000256" key="2">
    <source>
        <dbReference type="SAM" id="Phobius"/>
    </source>
</evidence>
<feature type="region of interest" description="Disordered" evidence="1">
    <location>
        <begin position="740"/>
        <end position="764"/>
    </location>
</feature>
<organism evidence="3">
    <name type="scientific">Magallana gigas</name>
    <name type="common">Pacific oyster</name>
    <name type="synonym">Crassostrea gigas</name>
    <dbReference type="NCBI Taxonomy" id="29159"/>
    <lineage>
        <taxon>Eukaryota</taxon>
        <taxon>Metazoa</taxon>
        <taxon>Spiralia</taxon>
        <taxon>Lophotrochozoa</taxon>
        <taxon>Mollusca</taxon>
        <taxon>Bivalvia</taxon>
        <taxon>Autobranchia</taxon>
        <taxon>Pteriomorphia</taxon>
        <taxon>Ostreida</taxon>
        <taxon>Ostreoidea</taxon>
        <taxon>Ostreidae</taxon>
        <taxon>Magallana</taxon>
    </lineage>
</organism>
<keyword evidence="2" id="KW-0472">Membrane</keyword>
<reference evidence="3" key="1">
    <citation type="journal article" date="2012" name="Nature">
        <title>The oyster genome reveals stress adaptation and complexity of shell formation.</title>
        <authorList>
            <person name="Zhang G."/>
            <person name="Fang X."/>
            <person name="Guo X."/>
            <person name="Li L."/>
            <person name="Luo R."/>
            <person name="Xu F."/>
            <person name="Yang P."/>
            <person name="Zhang L."/>
            <person name="Wang X."/>
            <person name="Qi H."/>
            <person name="Xiong Z."/>
            <person name="Que H."/>
            <person name="Xie Y."/>
            <person name="Holland P.W."/>
            <person name="Paps J."/>
            <person name="Zhu Y."/>
            <person name="Wu F."/>
            <person name="Chen Y."/>
            <person name="Wang J."/>
            <person name="Peng C."/>
            <person name="Meng J."/>
            <person name="Yang L."/>
            <person name="Liu J."/>
            <person name="Wen B."/>
            <person name="Zhang N."/>
            <person name="Huang Z."/>
            <person name="Zhu Q."/>
            <person name="Feng Y."/>
            <person name="Mount A."/>
            <person name="Hedgecock D."/>
            <person name="Xu Z."/>
            <person name="Liu Y."/>
            <person name="Domazet-Loso T."/>
            <person name="Du Y."/>
            <person name="Sun X."/>
            <person name="Zhang S."/>
            <person name="Liu B."/>
            <person name="Cheng P."/>
            <person name="Jiang X."/>
            <person name="Li J."/>
            <person name="Fan D."/>
            <person name="Wang W."/>
            <person name="Fu W."/>
            <person name="Wang T."/>
            <person name="Wang B."/>
            <person name="Zhang J."/>
            <person name="Peng Z."/>
            <person name="Li Y."/>
            <person name="Li N."/>
            <person name="Wang J."/>
            <person name="Chen M."/>
            <person name="He Y."/>
            <person name="Tan F."/>
            <person name="Song X."/>
            <person name="Zheng Q."/>
            <person name="Huang R."/>
            <person name="Yang H."/>
            <person name="Du X."/>
            <person name="Chen L."/>
            <person name="Yang M."/>
            <person name="Gaffney P.M."/>
            <person name="Wang S."/>
            <person name="Luo L."/>
            <person name="She Z."/>
            <person name="Ming Y."/>
            <person name="Huang W."/>
            <person name="Zhang S."/>
            <person name="Huang B."/>
            <person name="Zhang Y."/>
            <person name="Qu T."/>
            <person name="Ni P."/>
            <person name="Miao G."/>
            <person name="Wang J."/>
            <person name="Wang Q."/>
            <person name="Steinberg C.E."/>
            <person name="Wang H."/>
            <person name="Li N."/>
            <person name="Qian L."/>
            <person name="Zhang G."/>
            <person name="Li Y."/>
            <person name="Yang H."/>
            <person name="Liu X."/>
            <person name="Wang J."/>
            <person name="Yin Y."/>
            <person name="Wang J."/>
        </authorList>
    </citation>
    <scope>NUCLEOTIDE SEQUENCE [LARGE SCALE GENOMIC DNA]</scope>
    <source>
        <strain evidence="3">05x7-T-G4-1.051#20</strain>
    </source>
</reference>
<evidence type="ECO:0000256" key="1">
    <source>
        <dbReference type="SAM" id="MobiDB-lite"/>
    </source>
</evidence>
<keyword evidence="2" id="KW-0812">Transmembrane</keyword>
<dbReference type="AlphaFoldDB" id="K1QQ72"/>
<feature type="region of interest" description="Disordered" evidence="1">
    <location>
        <begin position="190"/>
        <end position="210"/>
    </location>
</feature>
<sequence length="764" mass="86335">MAALNRVKIYTGYGSEILELSLDIPANPGGGEVLPDPDHRQRNEGLHSSGSGIYTTDGTLRMKLIRAMMSVQFLFFLGIFVLDSTAHQGHDHHQSPATPQPGPRPFQPGTGEQKCMVIVRRTFLEKEMVIFPCFKPVRGVTPVAAHQSSLGLVCRGYTTIPTTKYIRMSICCPGWYADEQGRCTKVVDDRGRESQMPRVNSPVQEERPMSLDRLSKYPSSYDNGQFGPMMRTQPPSDRWTPNDMAMRRIQNMMGQRLKLIEMIERKMKEREQITTAPSVPRSPVVKLYPTVRKFITVKKSFIPARKAVPPQQKQPNRFPTQPSNNSPSRLPPVQQIPRIPQPPQNKPHIIIAQKKQFAQVPQTSSPQYKPIRQSTHIRINVPSVFPQIPQRPPMQQREMPQIPNTQGFPTPPPCFAAYLDVVQSCFKQAEVEMPPDHGILNGDYNYQGVCQKKIQIADCIKQSTHPCSSLQEHMLVRTTMVNTLSEIDRICRIDSIQGIEQRMSVGDDVNPPPTQVTHDHVHMHGDVIHSHPHDHPHDHSHDHSHDDHDHDHAHLPLDTQLEEKTVQVEPATEPSTDGIQFLGPSAQAQPDPVPEVKQEEIKPDVKQEVKQEIKEAIEEAKKDETVVMDVFKGVDTTVEKHMHAHPHVQHVHDEITHEYYLPLLIGTAIGVAAIFCLLLAILCICCRRRIKKKIYVEREPEKPKLFEGIYTIGVPPPVYEVNGIPPLSYEEVRGIKITGSPSSVRRHNEENAENSSRRGVVSDI</sequence>
<feature type="transmembrane region" description="Helical" evidence="2">
    <location>
        <begin position="659"/>
        <end position="685"/>
    </location>
</feature>
<dbReference type="InParanoid" id="K1QQ72"/>
<feature type="compositionally biased region" description="Basic and acidic residues" evidence="1">
    <location>
        <begin position="36"/>
        <end position="45"/>
    </location>
</feature>
<evidence type="ECO:0000313" key="3">
    <source>
        <dbReference type="EMBL" id="EKC33329.1"/>
    </source>
</evidence>
<feature type="compositionally biased region" description="Polar residues" evidence="1">
    <location>
        <begin position="311"/>
        <end position="328"/>
    </location>
</feature>
<name>K1QQ72_MAGGI</name>
<protein>
    <submittedName>
        <fullName evidence="3">Uncharacterized protein</fullName>
    </submittedName>
</protein>
<feature type="region of interest" description="Disordered" evidence="1">
    <location>
        <begin position="88"/>
        <end position="111"/>
    </location>
</feature>
<keyword evidence="2" id="KW-1133">Transmembrane helix</keyword>
<proteinExistence type="predicted"/>
<dbReference type="HOGENOM" id="CLU_365349_0_0_1"/>